<keyword evidence="3" id="KW-1185">Reference proteome</keyword>
<evidence type="ECO:0000313" key="3">
    <source>
        <dbReference type="Proteomes" id="UP000028878"/>
    </source>
</evidence>
<reference evidence="3" key="1">
    <citation type="submission" date="2014-11" db="EMBL/GenBank/DDBJ databases">
        <title>Draft genome sequence of Hydrogenophaga intermedia S1.</title>
        <authorList>
            <person name="Gan H.M."/>
            <person name="Chew T.H."/>
            <person name="Stolz A."/>
        </authorList>
    </citation>
    <scope>NUCLEOTIDE SEQUENCE [LARGE SCALE GENOMIC DNA]</scope>
    <source>
        <strain evidence="3">S1</strain>
    </source>
</reference>
<accession>A0A1L1PRZ2</accession>
<proteinExistence type="predicted"/>
<feature type="compositionally biased region" description="Basic and acidic residues" evidence="1">
    <location>
        <begin position="1"/>
        <end position="13"/>
    </location>
</feature>
<dbReference type="AlphaFoldDB" id="A0A1L1PRZ2"/>
<organism evidence="2 3">
    <name type="scientific">Hydrogenophaga intermedia</name>
    <dbReference type="NCBI Taxonomy" id="65786"/>
    <lineage>
        <taxon>Bacteria</taxon>
        <taxon>Pseudomonadati</taxon>
        <taxon>Pseudomonadota</taxon>
        <taxon>Betaproteobacteria</taxon>
        <taxon>Burkholderiales</taxon>
        <taxon>Comamonadaceae</taxon>
        <taxon>Hydrogenophaga</taxon>
    </lineage>
</organism>
<sequence length="46" mass="5355">MYRVIDTRTERPVGKPYKSASRARARRDKLDLQHGAIRYRVEAVPA</sequence>
<gene>
    <name evidence="2" type="ORF">BN948_01793</name>
</gene>
<dbReference type="RefSeq" id="WP_156037832.1">
    <property type="nucleotide sequence ID" value="NZ_CCAE010000010.1"/>
</dbReference>
<dbReference type="Proteomes" id="UP000028878">
    <property type="component" value="Unassembled WGS sequence"/>
</dbReference>
<name>A0A1L1PRZ2_HYDIT</name>
<dbReference type="EMBL" id="CCAE010000010">
    <property type="protein sequence ID" value="CDN87371.1"/>
    <property type="molecule type" value="Genomic_DNA"/>
</dbReference>
<protein>
    <submittedName>
        <fullName evidence="2">Uncharacterized protein</fullName>
    </submittedName>
</protein>
<evidence type="ECO:0000313" key="2">
    <source>
        <dbReference type="EMBL" id="CDN87371.1"/>
    </source>
</evidence>
<feature type="region of interest" description="Disordered" evidence="1">
    <location>
        <begin position="1"/>
        <end position="27"/>
    </location>
</feature>
<evidence type="ECO:0000256" key="1">
    <source>
        <dbReference type="SAM" id="MobiDB-lite"/>
    </source>
</evidence>